<dbReference type="GO" id="GO:0034599">
    <property type="term" value="P:cellular response to oxidative stress"/>
    <property type="evidence" value="ECO:0007669"/>
    <property type="project" value="TreeGrafter"/>
</dbReference>
<keyword evidence="6" id="KW-0676">Redox-active center</keyword>
<dbReference type="EMBL" id="JAPWTK010000188">
    <property type="protein sequence ID" value="KAJ8946355.1"/>
    <property type="molecule type" value="Genomic_DNA"/>
</dbReference>
<evidence type="ECO:0000256" key="4">
    <source>
        <dbReference type="ARBA" id="ARBA00023002"/>
    </source>
</evidence>
<dbReference type="Pfam" id="PF00890">
    <property type="entry name" value="FAD_binding_2"/>
    <property type="match status" value="1"/>
</dbReference>
<dbReference type="Proteomes" id="UP001162162">
    <property type="component" value="Unassembled WGS sequence"/>
</dbReference>
<protein>
    <recommendedName>
        <fullName evidence="12">FAD/NAD(P)-binding domain-containing protein</fullName>
    </recommendedName>
</protein>
<comment type="cofactor">
    <cofactor evidence="1">
        <name>FAD</name>
        <dbReference type="ChEBI" id="CHEBI:57692"/>
    </cofactor>
</comment>
<gene>
    <name evidence="10" type="ORF">NQ318_010120</name>
</gene>
<evidence type="ECO:0000259" key="8">
    <source>
        <dbReference type="Pfam" id="PF00890"/>
    </source>
</evidence>
<dbReference type="GO" id="GO:0050660">
    <property type="term" value="F:flavin adenine dinucleotide binding"/>
    <property type="evidence" value="ECO:0007669"/>
    <property type="project" value="InterPro"/>
</dbReference>
<evidence type="ECO:0000259" key="9">
    <source>
        <dbReference type="Pfam" id="PF07992"/>
    </source>
</evidence>
<proteinExistence type="inferred from homology"/>
<evidence type="ECO:0000256" key="6">
    <source>
        <dbReference type="ARBA" id="ARBA00023284"/>
    </source>
</evidence>
<dbReference type="PANTHER" id="PTHR42737">
    <property type="entry name" value="GLUTATHIONE REDUCTASE"/>
    <property type="match status" value="1"/>
</dbReference>
<evidence type="ECO:0000256" key="5">
    <source>
        <dbReference type="ARBA" id="ARBA00023157"/>
    </source>
</evidence>
<dbReference type="InterPro" id="IPR036188">
    <property type="entry name" value="FAD/NAD-bd_sf"/>
</dbReference>
<evidence type="ECO:0000256" key="7">
    <source>
        <dbReference type="SAM" id="MobiDB-lite"/>
    </source>
</evidence>
<dbReference type="InterPro" id="IPR023753">
    <property type="entry name" value="FAD/NAD-binding_dom"/>
</dbReference>
<dbReference type="GO" id="GO:0006749">
    <property type="term" value="P:glutathione metabolic process"/>
    <property type="evidence" value="ECO:0007669"/>
    <property type="project" value="TreeGrafter"/>
</dbReference>
<evidence type="ECO:0000256" key="3">
    <source>
        <dbReference type="ARBA" id="ARBA00022630"/>
    </source>
</evidence>
<keyword evidence="4" id="KW-0560">Oxidoreductase</keyword>
<feature type="domain" description="FAD-dependent oxidoreductase 2 FAD-binding" evidence="8">
    <location>
        <begin position="6"/>
        <end position="38"/>
    </location>
</feature>
<evidence type="ECO:0000256" key="2">
    <source>
        <dbReference type="ARBA" id="ARBA00007532"/>
    </source>
</evidence>
<dbReference type="GO" id="GO:0004362">
    <property type="term" value="F:glutathione-disulfide reductase (NADPH) activity"/>
    <property type="evidence" value="ECO:0007669"/>
    <property type="project" value="TreeGrafter"/>
</dbReference>
<feature type="domain" description="FAD/NAD(P)-binding" evidence="9">
    <location>
        <begin position="75"/>
        <end position="152"/>
    </location>
</feature>
<evidence type="ECO:0000256" key="1">
    <source>
        <dbReference type="ARBA" id="ARBA00001974"/>
    </source>
</evidence>
<sequence>NDVEYDLVVIGGGSGGLAAAKEASNLGAKVAVLDYVTPSPQGTKWGCKQFNVGTFSPGVYILYYVGTILNLCIPKAVEKQGDGRLKVSWVNDKNEESSDIFDTILFAVGRRALTRDLNLDKVGVKVVGEGEKIDAVNEQTNVPHIYAVGDVLFIGMCEISRRDETLGCVKPTSSNYEKGQTEVRRQIRSNRIRIEGSGKKRPAHSPPVFLDGTDN</sequence>
<feature type="non-terminal residue" evidence="10">
    <location>
        <position position="1"/>
    </location>
</feature>
<dbReference type="GO" id="GO:0005739">
    <property type="term" value="C:mitochondrion"/>
    <property type="evidence" value="ECO:0007669"/>
    <property type="project" value="TreeGrafter"/>
</dbReference>
<reference evidence="10" key="1">
    <citation type="journal article" date="2023" name="Insect Mol. Biol.">
        <title>Genome sequencing provides insights into the evolution of gene families encoding plant cell wall-degrading enzymes in longhorned beetles.</title>
        <authorList>
            <person name="Shin N.R."/>
            <person name="Okamura Y."/>
            <person name="Kirsch R."/>
            <person name="Pauchet Y."/>
        </authorList>
    </citation>
    <scope>NUCLEOTIDE SEQUENCE</scope>
    <source>
        <strain evidence="10">AMC_N1</strain>
    </source>
</reference>
<dbReference type="PANTHER" id="PTHR42737:SF2">
    <property type="entry name" value="GLUTATHIONE REDUCTASE"/>
    <property type="match status" value="1"/>
</dbReference>
<keyword evidence="5" id="KW-1015">Disulfide bond</keyword>
<name>A0AAV8Y7Q8_9CUCU</name>
<evidence type="ECO:0000313" key="11">
    <source>
        <dbReference type="Proteomes" id="UP001162162"/>
    </source>
</evidence>
<dbReference type="GO" id="GO:0005829">
    <property type="term" value="C:cytosol"/>
    <property type="evidence" value="ECO:0007669"/>
    <property type="project" value="TreeGrafter"/>
</dbReference>
<dbReference type="AlphaFoldDB" id="A0AAV8Y7Q8"/>
<comment type="caution">
    <text evidence="10">The sequence shown here is derived from an EMBL/GenBank/DDBJ whole genome shotgun (WGS) entry which is preliminary data.</text>
</comment>
<dbReference type="PRINTS" id="PR00411">
    <property type="entry name" value="PNDRDTASEI"/>
</dbReference>
<dbReference type="Gene3D" id="3.50.50.60">
    <property type="entry name" value="FAD/NAD(P)-binding domain"/>
    <property type="match status" value="3"/>
</dbReference>
<evidence type="ECO:0000313" key="10">
    <source>
        <dbReference type="EMBL" id="KAJ8946355.1"/>
    </source>
</evidence>
<feature type="region of interest" description="Disordered" evidence="7">
    <location>
        <begin position="192"/>
        <end position="215"/>
    </location>
</feature>
<keyword evidence="11" id="KW-1185">Reference proteome</keyword>
<dbReference type="PRINTS" id="PR00368">
    <property type="entry name" value="FADPNR"/>
</dbReference>
<dbReference type="SUPFAM" id="SSF51905">
    <property type="entry name" value="FAD/NAD(P)-binding domain"/>
    <property type="match status" value="1"/>
</dbReference>
<dbReference type="InterPro" id="IPR046952">
    <property type="entry name" value="GSHR/TRXR-like"/>
</dbReference>
<keyword evidence="3" id="KW-0285">Flavoprotein</keyword>
<dbReference type="GO" id="GO:0045454">
    <property type="term" value="P:cell redox homeostasis"/>
    <property type="evidence" value="ECO:0007669"/>
    <property type="project" value="InterPro"/>
</dbReference>
<dbReference type="Pfam" id="PF07992">
    <property type="entry name" value="Pyr_redox_2"/>
    <property type="match status" value="1"/>
</dbReference>
<dbReference type="InterPro" id="IPR003953">
    <property type="entry name" value="FAD-dep_OxRdtase_2_FAD-bd"/>
</dbReference>
<organism evidence="10 11">
    <name type="scientific">Aromia moschata</name>
    <dbReference type="NCBI Taxonomy" id="1265417"/>
    <lineage>
        <taxon>Eukaryota</taxon>
        <taxon>Metazoa</taxon>
        <taxon>Ecdysozoa</taxon>
        <taxon>Arthropoda</taxon>
        <taxon>Hexapoda</taxon>
        <taxon>Insecta</taxon>
        <taxon>Pterygota</taxon>
        <taxon>Neoptera</taxon>
        <taxon>Endopterygota</taxon>
        <taxon>Coleoptera</taxon>
        <taxon>Polyphaga</taxon>
        <taxon>Cucujiformia</taxon>
        <taxon>Chrysomeloidea</taxon>
        <taxon>Cerambycidae</taxon>
        <taxon>Cerambycinae</taxon>
        <taxon>Callichromatini</taxon>
        <taxon>Aromia</taxon>
    </lineage>
</organism>
<accession>A0AAV8Y7Q8</accession>
<evidence type="ECO:0008006" key="12">
    <source>
        <dbReference type="Google" id="ProtNLM"/>
    </source>
</evidence>
<comment type="similarity">
    <text evidence="2">Belongs to the class-I pyridine nucleotide-disulfide oxidoreductase family.</text>
</comment>